<dbReference type="EMBL" id="JBJQOH010000003">
    <property type="protein sequence ID" value="KAL3693136.1"/>
    <property type="molecule type" value="Genomic_DNA"/>
</dbReference>
<proteinExistence type="predicted"/>
<dbReference type="AlphaFoldDB" id="A0ABD3HQC5"/>
<reference evidence="1 2" key="1">
    <citation type="submission" date="2024-09" db="EMBL/GenBank/DDBJ databases">
        <title>Chromosome-scale assembly of Riccia sorocarpa.</title>
        <authorList>
            <person name="Paukszto L."/>
        </authorList>
    </citation>
    <scope>NUCLEOTIDE SEQUENCE [LARGE SCALE GENOMIC DNA]</scope>
    <source>
        <strain evidence="1">LP-2024</strain>
        <tissue evidence="1">Aerial parts of the thallus</tissue>
    </source>
</reference>
<evidence type="ECO:0000313" key="1">
    <source>
        <dbReference type="EMBL" id="KAL3693136.1"/>
    </source>
</evidence>
<keyword evidence="2" id="KW-1185">Reference proteome</keyword>
<evidence type="ECO:0000313" key="2">
    <source>
        <dbReference type="Proteomes" id="UP001633002"/>
    </source>
</evidence>
<dbReference type="Proteomes" id="UP001633002">
    <property type="component" value="Unassembled WGS sequence"/>
</dbReference>
<gene>
    <name evidence="1" type="ORF">R1sor_006787</name>
</gene>
<organism evidence="1 2">
    <name type="scientific">Riccia sorocarpa</name>
    <dbReference type="NCBI Taxonomy" id="122646"/>
    <lineage>
        <taxon>Eukaryota</taxon>
        <taxon>Viridiplantae</taxon>
        <taxon>Streptophyta</taxon>
        <taxon>Embryophyta</taxon>
        <taxon>Marchantiophyta</taxon>
        <taxon>Marchantiopsida</taxon>
        <taxon>Marchantiidae</taxon>
        <taxon>Marchantiales</taxon>
        <taxon>Ricciaceae</taxon>
        <taxon>Riccia</taxon>
    </lineage>
</organism>
<name>A0ABD3HQC5_9MARC</name>
<accession>A0ABD3HQC5</accession>
<comment type="caution">
    <text evidence="1">The sequence shown here is derived from an EMBL/GenBank/DDBJ whole genome shotgun (WGS) entry which is preliminary data.</text>
</comment>
<protein>
    <submittedName>
        <fullName evidence="1">Uncharacterized protein</fullName>
    </submittedName>
</protein>
<sequence length="188" mass="20401">MMSVSEFFSSDPEPPWIVDIATDSDSFTDIHTQIGEAASTSTSEASSSFIGNGSNGIMEMEVDGPAAAAAGASGSSQMDRVIAHLFTLREIESVRPFRIDDFKSSPAGGIGFGTGRRAVSRSKPSRKRKFAELWALIRASKMNRAMSLRIGSKDEKSVKRAFTHLVEFQGNIDSLRSFPNYLLVVIDS</sequence>